<dbReference type="SUPFAM" id="SSF46785">
    <property type="entry name" value="Winged helix' DNA-binding domain"/>
    <property type="match status" value="1"/>
</dbReference>
<comment type="similarity">
    <text evidence="1">Belongs to the LysR transcriptional regulatory family.</text>
</comment>
<name>A0A3N0VHF8_9GAMM</name>
<dbReference type="EMBL" id="RJVO01000002">
    <property type="protein sequence ID" value="ROH92145.1"/>
    <property type="molecule type" value="Genomic_DNA"/>
</dbReference>
<comment type="caution">
    <text evidence="6">The sequence shown here is derived from an EMBL/GenBank/DDBJ whole genome shotgun (WGS) entry which is preliminary data.</text>
</comment>
<dbReference type="Gene3D" id="1.10.10.10">
    <property type="entry name" value="Winged helix-like DNA-binding domain superfamily/Winged helix DNA-binding domain"/>
    <property type="match status" value="1"/>
</dbReference>
<dbReference type="InterPro" id="IPR000847">
    <property type="entry name" value="LysR_HTH_N"/>
</dbReference>
<keyword evidence="3" id="KW-0238">DNA-binding</keyword>
<keyword evidence="2" id="KW-0805">Transcription regulation</keyword>
<evidence type="ECO:0000256" key="1">
    <source>
        <dbReference type="ARBA" id="ARBA00009437"/>
    </source>
</evidence>
<accession>A0A3N0VHF8</accession>
<keyword evidence="7" id="KW-1185">Reference proteome</keyword>
<proteinExistence type="inferred from homology"/>
<feature type="domain" description="HTH lysR-type" evidence="5">
    <location>
        <begin position="3"/>
        <end position="60"/>
    </location>
</feature>
<dbReference type="InParanoid" id="A0A3N0VHF8"/>
<dbReference type="PROSITE" id="PS50931">
    <property type="entry name" value="HTH_LYSR"/>
    <property type="match status" value="1"/>
</dbReference>
<dbReference type="InterPro" id="IPR036390">
    <property type="entry name" value="WH_DNA-bd_sf"/>
</dbReference>
<reference evidence="6 7" key="1">
    <citation type="submission" date="2018-10" db="EMBL/GenBank/DDBJ databases">
        <authorList>
            <person name="Chen W.-M."/>
        </authorList>
    </citation>
    <scope>NUCLEOTIDE SEQUENCE [LARGE SCALE GENOMIC DNA]</scope>
    <source>
        <strain evidence="6 7">THS-13</strain>
    </source>
</reference>
<dbReference type="GO" id="GO:0000976">
    <property type="term" value="F:transcription cis-regulatory region binding"/>
    <property type="evidence" value="ECO:0007669"/>
    <property type="project" value="TreeGrafter"/>
</dbReference>
<evidence type="ECO:0000256" key="3">
    <source>
        <dbReference type="ARBA" id="ARBA00023125"/>
    </source>
</evidence>
<dbReference type="Gene3D" id="3.40.190.290">
    <property type="match status" value="1"/>
</dbReference>
<evidence type="ECO:0000256" key="2">
    <source>
        <dbReference type="ARBA" id="ARBA00023015"/>
    </source>
</evidence>
<dbReference type="SUPFAM" id="SSF53850">
    <property type="entry name" value="Periplasmic binding protein-like II"/>
    <property type="match status" value="1"/>
</dbReference>
<keyword evidence="4" id="KW-0804">Transcription</keyword>
<dbReference type="PANTHER" id="PTHR30126">
    <property type="entry name" value="HTH-TYPE TRANSCRIPTIONAL REGULATOR"/>
    <property type="match status" value="1"/>
</dbReference>
<dbReference type="GO" id="GO:0003700">
    <property type="term" value="F:DNA-binding transcription factor activity"/>
    <property type="evidence" value="ECO:0007669"/>
    <property type="project" value="InterPro"/>
</dbReference>
<evidence type="ECO:0000256" key="4">
    <source>
        <dbReference type="ARBA" id="ARBA00023163"/>
    </source>
</evidence>
<sequence length="303" mass="33028">MRLTLDALLALDAIATEGSFAKAAEALHKVPSALTYTMQKLESDLDVQLFDRSGKRAVLTPIGRMLLEQGRDLLRQAEGVERRIKRLGEGWEPQLSIAVDNVVPMQWLFPIIREFDALGCTTRLKLTQEILGGGWDALIDRRADLAIGVPGEPPGGFGLVSREWIQIEAFVFVMAPGHPLAALPEPLRSSDIARHRAVVVSDSSRRIEARTVNLQPAQETLHVPNLEAKIAAQLAGLGVGFVPSHLAAEHLRAGRLVSREVEGGRSASALRVAWRTAEDGRALAWFRDRILSAGQGPQAPFQA</sequence>
<dbReference type="InterPro" id="IPR036388">
    <property type="entry name" value="WH-like_DNA-bd_sf"/>
</dbReference>
<dbReference type="Pfam" id="PF00126">
    <property type="entry name" value="HTH_1"/>
    <property type="match status" value="1"/>
</dbReference>
<organism evidence="6 7">
    <name type="scientific">Stagnimonas aquatica</name>
    <dbReference type="NCBI Taxonomy" id="2689987"/>
    <lineage>
        <taxon>Bacteria</taxon>
        <taxon>Pseudomonadati</taxon>
        <taxon>Pseudomonadota</taxon>
        <taxon>Gammaproteobacteria</taxon>
        <taxon>Nevskiales</taxon>
        <taxon>Nevskiaceae</taxon>
        <taxon>Stagnimonas</taxon>
    </lineage>
</organism>
<evidence type="ECO:0000313" key="7">
    <source>
        <dbReference type="Proteomes" id="UP000282106"/>
    </source>
</evidence>
<dbReference type="Proteomes" id="UP000282106">
    <property type="component" value="Unassembled WGS sequence"/>
</dbReference>
<protein>
    <submittedName>
        <fullName evidence="6">LysR family transcriptional regulator</fullName>
    </submittedName>
</protein>
<evidence type="ECO:0000259" key="5">
    <source>
        <dbReference type="PROSITE" id="PS50931"/>
    </source>
</evidence>
<dbReference type="AlphaFoldDB" id="A0A3N0VHF8"/>
<dbReference type="Pfam" id="PF03466">
    <property type="entry name" value="LysR_substrate"/>
    <property type="match status" value="1"/>
</dbReference>
<dbReference type="PANTHER" id="PTHR30126:SF4">
    <property type="entry name" value="LYSR FAMILY TRANSCRIPTIONAL REGULATOR"/>
    <property type="match status" value="1"/>
</dbReference>
<dbReference type="InterPro" id="IPR005119">
    <property type="entry name" value="LysR_subst-bd"/>
</dbReference>
<gene>
    <name evidence="6" type="ORF">ED208_07200</name>
</gene>
<dbReference type="FunCoup" id="A0A3N0VHF8">
    <property type="interactions" value="7"/>
</dbReference>
<evidence type="ECO:0000313" key="6">
    <source>
        <dbReference type="EMBL" id="ROH92145.1"/>
    </source>
</evidence>
<dbReference type="RefSeq" id="WP_123211188.1">
    <property type="nucleotide sequence ID" value="NZ_RJVO01000002.1"/>
</dbReference>